<gene>
    <name evidence="1" type="ORF">QFC20_002383</name>
</gene>
<proteinExistence type="predicted"/>
<keyword evidence="2" id="KW-1185">Reference proteome</keyword>
<accession>A0ACC2WNT2</accession>
<dbReference type="Proteomes" id="UP001230649">
    <property type="component" value="Unassembled WGS sequence"/>
</dbReference>
<sequence length="252" mass="27258">MPWRSMFLTVATCFLAGSTFVHWIADHNTVWRNPTTDEAARTAITYYEILAGSSSPAARGDSAMLENLWLVIGLVAIVLCGSRAANGMLGIREDDNESNGGYLFDGACTVLLLRVVFVQWSEVYPAINSLLGTTGKIASEGADFETAAETARGLASRNLSISVALTGVILLQAGRYYSERSYEKSRLSDEQADLVAAARLAQAVQDGNAPTDSEYDSLTDDPAKLPLKKRGRAQTPYRELSEGEAMEFKSGQ</sequence>
<dbReference type="EMBL" id="JASBWS010000016">
    <property type="protein sequence ID" value="KAJ9112202.1"/>
    <property type="molecule type" value="Genomic_DNA"/>
</dbReference>
<name>A0ACC2WNT2_9TREE</name>
<organism evidence="1 2">
    <name type="scientific">Naganishia adeliensis</name>
    <dbReference type="NCBI Taxonomy" id="92952"/>
    <lineage>
        <taxon>Eukaryota</taxon>
        <taxon>Fungi</taxon>
        <taxon>Dikarya</taxon>
        <taxon>Basidiomycota</taxon>
        <taxon>Agaricomycotina</taxon>
        <taxon>Tremellomycetes</taxon>
        <taxon>Filobasidiales</taxon>
        <taxon>Filobasidiaceae</taxon>
        <taxon>Naganishia</taxon>
    </lineage>
</organism>
<evidence type="ECO:0000313" key="2">
    <source>
        <dbReference type="Proteomes" id="UP001230649"/>
    </source>
</evidence>
<protein>
    <submittedName>
        <fullName evidence="1">Uncharacterized protein</fullName>
    </submittedName>
</protein>
<comment type="caution">
    <text evidence="1">The sequence shown here is derived from an EMBL/GenBank/DDBJ whole genome shotgun (WGS) entry which is preliminary data.</text>
</comment>
<evidence type="ECO:0000313" key="1">
    <source>
        <dbReference type="EMBL" id="KAJ9112202.1"/>
    </source>
</evidence>
<reference evidence="1" key="1">
    <citation type="submission" date="2023-04" db="EMBL/GenBank/DDBJ databases">
        <title>Draft Genome sequencing of Naganishia species isolated from polar environments using Oxford Nanopore Technology.</title>
        <authorList>
            <person name="Leo P."/>
            <person name="Venkateswaran K."/>
        </authorList>
    </citation>
    <scope>NUCLEOTIDE SEQUENCE</scope>
    <source>
        <strain evidence="1">MNA-CCFEE 5262</strain>
    </source>
</reference>